<dbReference type="Proteomes" id="UP001328107">
    <property type="component" value="Unassembled WGS sequence"/>
</dbReference>
<name>A0AAN5I7N2_9BILA</name>
<feature type="non-terminal residue" evidence="1">
    <location>
        <position position="171"/>
    </location>
</feature>
<dbReference type="AlphaFoldDB" id="A0AAN5I7N2"/>
<comment type="caution">
    <text evidence="1">The sequence shown here is derived from an EMBL/GenBank/DDBJ whole genome shotgun (WGS) entry which is preliminary data.</text>
</comment>
<dbReference type="EMBL" id="BTRK01000005">
    <property type="protein sequence ID" value="GMR55617.1"/>
    <property type="molecule type" value="Genomic_DNA"/>
</dbReference>
<proteinExistence type="predicted"/>
<sequence length="171" mass="19541">VISVSRHASAFAVSMLRLRVDLSSILDGEESTRIEGKTFSEGRIDKLLAQLRAGLKWHAREIIVEMCSATLDARTGTLQLRVLPEEWFDRRVARDFHCTFAELDSRHKDDCMKIAFEVISKEIACITANEMRECVHDWLTFTPETPNEYKLGQLRVLLECVGESLTTSTYF</sequence>
<reference evidence="2" key="1">
    <citation type="submission" date="2022-10" db="EMBL/GenBank/DDBJ databases">
        <title>Genome assembly of Pristionchus species.</title>
        <authorList>
            <person name="Yoshida K."/>
            <person name="Sommer R.J."/>
        </authorList>
    </citation>
    <scope>NUCLEOTIDE SEQUENCE [LARGE SCALE GENOMIC DNA]</scope>
    <source>
        <strain evidence="2">RS5460</strain>
    </source>
</reference>
<protein>
    <submittedName>
        <fullName evidence="1">Uncharacterized protein</fullName>
    </submittedName>
</protein>
<organism evidence="1 2">
    <name type="scientific">Pristionchus mayeri</name>
    <dbReference type="NCBI Taxonomy" id="1317129"/>
    <lineage>
        <taxon>Eukaryota</taxon>
        <taxon>Metazoa</taxon>
        <taxon>Ecdysozoa</taxon>
        <taxon>Nematoda</taxon>
        <taxon>Chromadorea</taxon>
        <taxon>Rhabditida</taxon>
        <taxon>Rhabditina</taxon>
        <taxon>Diplogasteromorpha</taxon>
        <taxon>Diplogasteroidea</taxon>
        <taxon>Neodiplogasteridae</taxon>
        <taxon>Pristionchus</taxon>
    </lineage>
</organism>
<feature type="non-terminal residue" evidence="1">
    <location>
        <position position="1"/>
    </location>
</feature>
<gene>
    <name evidence="1" type="ORF">PMAYCL1PPCAC_25812</name>
</gene>
<evidence type="ECO:0000313" key="2">
    <source>
        <dbReference type="Proteomes" id="UP001328107"/>
    </source>
</evidence>
<accession>A0AAN5I7N2</accession>
<keyword evidence="2" id="KW-1185">Reference proteome</keyword>
<evidence type="ECO:0000313" key="1">
    <source>
        <dbReference type="EMBL" id="GMR55617.1"/>
    </source>
</evidence>